<feature type="transmembrane region" description="Helical" evidence="1">
    <location>
        <begin position="76"/>
        <end position="99"/>
    </location>
</feature>
<sequence length="126" mass="14335">MTTRKPNLSNASQKEQNDTYHRWDLVLDIQKEIKEAVKTGVISLKEFIFILFISICLYIFLSIAGTADKAQMDAMAVIGLLCGLILYGSMPISLGLYIIGRKKLKKIMKQLDEVVINQKTIRRKDD</sequence>
<evidence type="ECO:0000313" key="2">
    <source>
        <dbReference type="EMBL" id="MBB4076238.1"/>
    </source>
</evidence>
<reference evidence="2 3" key="1">
    <citation type="submission" date="2020-08" db="EMBL/GenBank/DDBJ databases">
        <title>Genomic Encyclopedia of Type Strains, Phase IV (KMG-IV): sequencing the most valuable type-strain genomes for metagenomic binning, comparative biology and taxonomic classification.</title>
        <authorList>
            <person name="Goeker M."/>
        </authorList>
    </citation>
    <scope>NUCLEOTIDE SEQUENCE [LARGE SCALE GENOMIC DNA]</scope>
    <source>
        <strain evidence="2 3">DSM 100694</strain>
    </source>
</reference>
<organism evidence="2 3">
    <name type="scientific">Bartonella fuyuanensis</name>
    <dbReference type="NCBI Taxonomy" id="1460968"/>
    <lineage>
        <taxon>Bacteria</taxon>
        <taxon>Pseudomonadati</taxon>
        <taxon>Pseudomonadota</taxon>
        <taxon>Alphaproteobacteria</taxon>
        <taxon>Hyphomicrobiales</taxon>
        <taxon>Bartonellaceae</taxon>
        <taxon>Bartonella</taxon>
    </lineage>
</organism>
<name>A0A840E228_9HYPH</name>
<gene>
    <name evidence="2" type="ORF">GGR08_000531</name>
</gene>
<keyword evidence="3" id="KW-1185">Reference proteome</keyword>
<accession>A0A840E228</accession>
<keyword evidence="1" id="KW-1133">Transmembrane helix</keyword>
<evidence type="ECO:0000313" key="3">
    <source>
        <dbReference type="Proteomes" id="UP000585970"/>
    </source>
</evidence>
<keyword evidence="1" id="KW-0472">Membrane</keyword>
<dbReference type="Proteomes" id="UP000585970">
    <property type="component" value="Unassembled WGS sequence"/>
</dbReference>
<comment type="caution">
    <text evidence="2">The sequence shown here is derived from an EMBL/GenBank/DDBJ whole genome shotgun (WGS) entry which is preliminary data.</text>
</comment>
<dbReference type="RefSeq" id="WP_183193824.1">
    <property type="nucleotide sequence ID" value="NZ_JACIFE010000003.1"/>
</dbReference>
<protein>
    <submittedName>
        <fullName evidence="2">Putative membrane protein YesL</fullName>
    </submittedName>
</protein>
<evidence type="ECO:0000256" key="1">
    <source>
        <dbReference type="SAM" id="Phobius"/>
    </source>
</evidence>
<dbReference type="EMBL" id="JACIFE010000003">
    <property type="protein sequence ID" value="MBB4076238.1"/>
    <property type="molecule type" value="Genomic_DNA"/>
</dbReference>
<dbReference type="AlphaFoldDB" id="A0A840E228"/>
<proteinExistence type="predicted"/>
<keyword evidence="1" id="KW-0812">Transmembrane</keyword>
<feature type="transmembrane region" description="Helical" evidence="1">
    <location>
        <begin position="47"/>
        <end position="64"/>
    </location>
</feature>